<dbReference type="Proteomes" id="UP000037460">
    <property type="component" value="Unassembled WGS sequence"/>
</dbReference>
<feature type="compositionally biased region" description="Low complexity" evidence="2">
    <location>
        <begin position="163"/>
        <end position="178"/>
    </location>
</feature>
<organism evidence="3 4">
    <name type="scientific">Chrysochromulina tobinii</name>
    <dbReference type="NCBI Taxonomy" id="1460289"/>
    <lineage>
        <taxon>Eukaryota</taxon>
        <taxon>Haptista</taxon>
        <taxon>Haptophyta</taxon>
        <taxon>Prymnesiophyceae</taxon>
        <taxon>Prymnesiales</taxon>
        <taxon>Chrysochromulinaceae</taxon>
        <taxon>Chrysochromulina</taxon>
    </lineage>
</organism>
<keyword evidence="1" id="KW-0175">Coiled coil</keyword>
<feature type="coiled-coil region" evidence="1">
    <location>
        <begin position="415"/>
        <end position="442"/>
    </location>
</feature>
<evidence type="ECO:0000313" key="3">
    <source>
        <dbReference type="EMBL" id="KOO24829.1"/>
    </source>
</evidence>
<sequence length="694" mass="78672">MLMTDYQQPTGRLNLRFADKVADGHHQWRSQSQPNVHLKERCGGGDLNSRSGCGMWKPKGAPCPHCQRTAKQFGLIDTQQSTLTPMAKLSARLGKPVHLTMPSGALMKSSSVFALRTTEELLSGRRYDSTTAHLSHEEPPTRRPSSAQSLAPGGNSTGRRSPAEASAVSISPSSRSAPIFEDEAKEMKTLATALREAAMCRTECAHALDHLASDFEREFRPGIPSRPAASSLVVKSSTIASRLSTACFSLEAAAATCLQISRIGAIERESMIDALQDDAIQFDHRIDEAKAAMRRVEMSKLDERAVYDKQARATAHAMAIELARAEHKIDTLRAELSASRILMGSALEEERAKVVAHLRAQAIKRMLKIELARSWTSWMDTYKRGRRLKRRALLRFRQGELNKALSTWAQVHPPMSRIRRAIEPYKQQIADLERDLRKEKAAHEMTRTMLEARALTTEEEMHRRREAEKHHRMQHLLQVAVRRTLKMDLARGWTQWHDVTKHTKINRMRALARFRSQGLFKALRTWRLVCPPRHLTPESLIICQEALERERAAHAKCRAQLVKLREKWETKFEKYREAVQTAATLQSVVRELQAVLKEALDASSWSSCRMVLYHEHLRYVPSAATHGRGGRWRAASRKKGEIDSRLSNGWSVGRLVDGSHLEKVLTWPSSLRDTPFVRSEDLVPFPLEHERAME</sequence>
<proteinExistence type="predicted"/>
<comment type="caution">
    <text evidence="3">The sequence shown here is derived from an EMBL/GenBank/DDBJ whole genome shotgun (WGS) entry which is preliminary data.</text>
</comment>
<dbReference type="AlphaFoldDB" id="A0A0M0JE02"/>
<feature type="region of interest" description="Disordered" evidence="2">
    <location>
        <begin position="124"/>
        <end position="181"/>
    </location>
</feature>
<evidence type="ECO:0000256" key="2">
    <source>
        <dbReference type="SAM" id="MobiDB-lite"/>
    </source>
</evidence>
<keyword evidence="4" id="KW-1185">Reference proteome</keyword>
<gene>
    <name evidence="3" type="ORF">Ctob_005528</name>
</gene>
<reference evidence="4" key="1">
    <citation type="journal article" date="2015" name="PLoS Genet.">
        <title>Genome Sequence and Transcriptome Analyses of Chrysochromulina tobin: Metabolic Tools for Enhanced Algal Fitness in the Prominent Order Prymnesiales (Haptophyceae).</title>
        <authorList>
            <person name="Hovde B.T."/>
            <person name="Deodato C.R."/>
            <person name="Hunsperger H.M."/>
            <person name="Ryken S.A."/>
            <person name="Yost W."/>
            <person name="Jha R.K."/>
            <person name="Patterson J."/>
            <person name="Monnat R.J. Jr."/>
            <person name="Barlow S.B."/>
            <person name="Starkenburg S.R."/>
            <person name="Cattolico R.A."/>
        </authorList>
    </citation>
    <scope>NUCLEOTIDE SEQUENCE</scope>
    <source>
        <strain evidence="4">CCMP291</strain>
    </source>
</reference>
<evidence type="ECO:0000313" key="4">
    <source>
        <dbReference type="Proteomes" id="UP000037460"/>
    </source>
</evidence>
<dbReference type="EMBL" id="JWZX01003049">
    <property type="protein sequence ID" value="KOO24829.1"/>
    <property type="molecule type" value="Genomic_DNA"/>
</dbReference>
<feature type="coiled-coil region" evidence="1">
    <location>
        <begin position="547"/>
        <end position="602"/>
    </location>
</feature>
<evidence type="ECO:0000256" key="1">
    <source>
        <dbReference type="SAM" id="Coils"/>
    </source>
</evidence>
<protein>
    <submittedName>
        <fullName evidence="3">Uncharacterized protein</fullName>
    </submittedName>
</protein>
<name>A0A0M0JE02_9EUKA</name>
<accession>A0A0M0JE02</accession>
<feature type="coiled-coil region" evidence="1">
    <location>
        <begin position="272"/>
        <end position="342"/>
    </location>
</feature>
<feature type="compositionally biased region" description="Basic and acidic residues" evidence="2">
    <location>
        <begin position="124"/>
        <end position="141"/>
    </location>
</feature>